<gene>
    <name evidence="1" type="ORF">GT360_08245</name>
</gene>
<name>A0A7Z2T360_9VIBR</name>
<dbReference type="AlphaFoldDB" id="A0A7Z2T360"/>
<organism evidence="1 2">
    <name type="scientific">Vibrio astriarenae</name>
    <dbReference type="NCBI Taxonomy" id="1481923"/>
    <lineage>
        <taxon>Bacteria</taxon>
        <taxon>Pseudomonadati</taxon>
        <taxon>Pseudomonadota</taxon>
        <taxon>Gammaproteobacteria</taxon>
        <taxon>Vibrionales</taxon>
        <taxon>Vibrionaceae</taxon>
        <taxon>Vibrio</taxon>
    </lineage>
</organism>
<sequence length="103" mass="10876">MKLKAAFIFLAPEADSKIHQSTIDTPAVELITVGVKNYAEAECMAQELVNKGVKAIELCGGFGIEGVARVNKAVGGDVAVGVVRFENHPGLNFQSGDTLFLQA</sequence>
<dbReference type="KEGG" id="vas:GT360_08245"/>
<reference evidence="1 2" key="1">
    <citation type="submission" date="2020-01" db="EMBL/GenBank/DDBJ databases">
        <title>Whole genome and functional gene identification of agarase of Vibrio HN897.</title>
        <authorList>
            <person name="Liu Y."/>
            <person name="Zhao Z."/>
        </authorList>
    </citation>
    <scope>NUCLEOTIDE SEQUENCE [LARGE SCALE GENOMIC DNA]</scope>
    <source>
        <strain evidence="1 2">HN897</strain>
    </source>
</reference>
<evidence type="ECO:0000313" key="2">
    <source>
        <dbReference type="Proteomes" id="UP000464262"/>
    </source>
</evidence>
<dbReference type="Proteomes" id="UP000464262">
    <property type="component" value="Chromosome 1"/>
</dbReference>
<dbReference type="RefSeq" id="WP_164648402.1">
    <property type="nucleotide sequence ID" value="NZ_CP047475.1"/>
</dbReference>
<keyword evidence="2" id="KW-1185">Reference proteome</keyword>
<dbReference type="EMBL" id="CP047475">
    <property type="protein sequence ID" value="QIA63508.1"/>
    <property type="molecule type" value="Genomic_DNA"/>
</dbReference>
<accession>A0A7Z2T360</accession>
<protein>
    <submittedName>
        <fullName evidence="1">Uncharacterized protein</fullName>
    </submittedName>
</protein>
<dbReference type="InterPro" id="IPR045441">
    <property type="entry name" value="DUF6506"/>
</dbReference>
<dbReference type="Pfam" id="PF20116">
    <property type="entry name" value="DUF6506"/>
    <property type="match status" value="1"/>
</dbReference>
<evidence type="ECO:0000313" key="1">
    <source>
        <dbReference type="EMBL" id="QIA63508.1"/>
    </source>
</evidence>
<proteinExistence type="predicted"/>